<feature type="signal peptide" evidence="8">
    <location>
        <begin position="1"/>
        <end position="19"/>
    </location>
</feature>
<dbReference type="SUPFAM" id="SSF48208">
    <property type="entry name" value="Six-hairpin glycosidases"/>
    <property type="match status" value="1"/>
</dbReference>
<keyword evidence="8" id="KW-0732">Signal</keyword>
<dbReference type="InterPro" id="IPR011613">
    <property type="entry name" value="GH15-like"/>
</dbReference>
<dbReference type="OMA" id="SHFWNQS"/>
<sequence>MRATTAILSLFTTASMALAANSTVPDGNSTTTAWVKKQEAISWTDLKTNVNPEGAAKGFIAASLSTSEPDYYYAWTRDSALVARVMVNKYNTTDAGDANLLGLLQDYVSFQINAMGESTVCNCLGEPKFNPDGSSYTGAWGRPQNDGPAERASTFILLADSMIAQKSANGSYVSDTLAPAIYKDLAYVASTWENACYDLWEEVNGKHMYTLSVMRRALLDGADFASRQGQTANVTSWKSTADKIKSSLEGFFSSDNGYIEVTQDMQGGVQKKGLDVSTLIAANIGSMGDGFYTPGSDEVLATAVAVEAAFADLYKINQNTNSTGLGTAIGRYPEDTYNGVGNSQGNPWFIATNTFAELYYRAILEWQNKGTITVNSVNAAFFSKFDSSAKAGTTYKSGSTEFDSLINKVALAADAFLNTVQTYAASNGSMSEQYNRDTGALTGARDLTWSHASLITAANAKLGTPYN</sequence>
<gene>
    <name evidence="10" type="ORF">BCR43DRAFT_558396</name>
</gene>
<dbReference type="GO" id="GO:0000324">
    <property type="term" value="C:fungal-type vacuole"/>
    <property type="evidence" value="ECO:0007669"/>
    <property type="project" value="TreeGrafter"/>
</dbReference>
<evidence type="ECO:0000256" key="8">
    <source>
        <dbReference type="SAM" id="SignalP"/>
    </source>
</evidence>
<dbReference type="InterPro" id="IPR012341">
    <property type="entry name" value="6hp_glycosidase-like_sf"/>
</dbReference>
<dbReference type="STRING" id="13706.A0A1X2H486"/>
<keyword evidence="6 10" id="KW-0326">Glycosidase</keyword>
<keyword evidence="11" id="KW-1185">Reference proteome</keyword>
<dbReference type="PANTHER" id="PTHR31616">
    <property type="entry name" value="TREHALASE"/>
    <property type="match status" value="1"/>
</dbReference>
<evidence type="ECO:0000256" key="5">
    <source>
        <dbReference type="ARBA" id="ARBA00023277"/>
    </source>
</evidence>
<dbReference type="EC" id="3.2.1.3" evidence="3"/>
<protein>
    <recommendedName>
        <fullName evidence="3">glucan 1,4-alpha-glucosidase</fullName>
        <ecNumber evidence="3">3.2.1.3</ecNumber>
    </recommendedName>
</protein>
<organism evidence="10 11">
    <name type="scientific">Syncephalastrum racemosum</name>
    <name type="common">Filamentous fungus</name>
    <dbReference type="NCBI Taxonomy" id="13706"/>
    <lineage>
        <taxon>Eukaryota</taxon>
        <taxon>Fungi</taxon>
        <taxon>Fungi incertae sedis</taxon>
        <taxon>Mucoromycota</taxon>
        <taxon>Mucoromycotina</taxon>
        <taxon>Mucoromycetes</taxon>
        <taxon>Mucorales</taxon>
        <taxon>Syncephalastraceae</taxon>
        <taxon>Syncephalastrum</taxon>
    </lineage>
</organism>
<accession>A0A1X2H486</accession>
<dbReference type="PANTHER" id="PTHR31616:SF9">
    <property type="entry name" value="GLUCOAMYLASE, INTRACELLULAR SPORULATION-SPECIFIC"/>
    <property type="match status" value="1"/>
</dbReference>
<feature type="domain" description="GH15-like" evidence="9">
    <location>
        <begin position="53"/>
        <end position="458"/>
    </location>
</feature>
<dbReference type="Proteomes" id="UP000242180">
    <property type="component" value="Unassembled WGS sequence"/>
</dbReference>
<evidence type="ECO:0000256" key="3">
    <source>
        <dbReference type="ARBA" id="ARBA00012593"/>
    </source>
</evidence>
<comment type="caution">
    <text evidence="10">The sequence shown here is derived from an EMBL/GenBank/DDBJ whole genome shotgun (WGS) entry which is preliminary data.</text>
</comment>
<evidence type="ECO:0000256" key="6">
    <source>
        <dbReference type="ARBA" id="ARBA00023295"/>
    </source>
</evidence>
<dbReference type="InParanoid" id="A0A1X2H486"/>
<reference evidence="10 11" key="1">
    <citation type="submission" date="2016-07" db="EMBL/GenBank/DDBJ databases">
        <title>Pervasive Adenine N6-methylation of Active Genes in Fungi.</title>
        <authorList>
            <consortium name="DOE Joint Genome Institute"/>
            <person name="Mondo S.J."/>
            <person name="Dannebaum R.O."/>
            <person name="Kuo R.C."/>
            <person name="Labutti K."/>
            <person name="Haridas S."/>
            <person name="Kuo A."/>
            <person name="Salamov A."/>
            <person name="Ahrendt S.R."/>
            <person name="Lipzen A."/>
            <person name="Sullivan W."/>
            <person name="Andreopoulos W.B."/>
            <person name="Clum A."/>
            <person name="Lindquist E."/>
            <person name="Daum C."/>
            <person name="Ramamoorthy G.K."/>
            <person name="Gryganskyi A."/>
            <person name="Culley D."/>
            <person name="Magnuson J.K."/>
            <person name="James T.Y."/>
            <person name="O'Malley M.A."/>
            <person name="Stajich J.E."/>
            <person name="Spatafora J.W."/>
            <person name="Visel A."/>
            <person name="Grigoriev I.V."/>
        </authorList>
    </citation>
    <scope>NUCLEOTIDE SEQUENCE [LARGE SCALE GENOMIC DNA]</scope>
    <source>
        <strain evidence="10 11">NRRL 2496</strain>
    </source>
</reference>
<dbReference type="GO" id="GO:0004339">
    <property type="term" value="F:glucan 1,4-alpha-glucosidase activity"/>
    <property type="evidence" value="ECO:0007669"/>
    <property type="project" value="UniProtKB-EC"/>
</dbReference>
<evidence type="ECO:0000256" key="1">
    <source>
        <dbReference type="ARBA" id="ARBA00001863"/>
    </source>
</evidence>
<evidence type="ECO:0000259" key="9">
    <source>
        <dbReference type="Pfam" id="PF00723"/>
    </source>
</evidence>
<comment type="catalytic activity">
    <reaction evidence="1">
        <text>Hydrolysis of terminal (1-&gt;4)-linked alpha-D-glucose residues successively from non-reducing ends of the chains with release of beta-D-glucose.</text>
        <dbReference type="EC" id="3.2.1.3"/>
    </reaction>
</comment>
<dbReference type="GO" id="GO:0000272">
    <property type="term" value="P:polysaccharide catabolic process"/>
    <property type="evidence" value="ECO:0007669"/>
    <property type="project" value="UniProtKB-KW"/>
</dbReference>
<dbReference type="OrthoDB" id="6123450at2759"/>
<evidence type="ECO:0000313" key="10">
    <source>
        <dbReference type="EMBL" id="ORY93224.1"/>
    </source>
</evidence>
<dbReference type="AlphaFoldDB" id="A0A1X2H486"/>
<dbReference type="EMBL" id="MCGN01000009">
    <property type="protein sequence ID" value="ORY93224.1"/>
    <property type="molecule type" value="Genomic_DNA"/>
</dbReference>
<proteinExistence type="inferred from homology"/>
<keyword evidence="5" id="KW-0119">Carbohydrate metabolism</keyword>
<dbReference type="InterPro" id="IPR000165">
    <property type="entry name" value="Glucoamylase"/>
</dbReference>
<dbReference type="Gene3D" id="1.50.10.10">
    <property type="match status" value="1"/>
</dbReference>
<dbReference type="PRINTS" id="PR00736">
    <property type="entry name" value="GLHYDRLASE15"/>
</dbReference>
<evidence type="ECO:0000256" key="2">
    <source>
        <dbReference type="ARBA" id="ARBA00006188"/>
    </source>
</evidence>
<dbReference type="Pfam" id="PF00723">
    <property type="entry name" value="Glyco_hydro_15"/>
    <property type="match status" value="1"/>
</dbReference>
<dbReference type="FunCoup" id="A0A1X2H486">
    <property type="interactions" value="80"/>
</dbReference>
<evidence type="ECO:0000313" key="11">
    <source>
        <dbReference type="Proteomes" id="UP000242180"/>
    </source>
</evidence>
<dbReference type="InterPro" id="IPR008928">
    <property type="entry name" value="6-hairpin_glycosidase_sf"/>
</dbReference>
<feature type="chain" id="PRO_5013185557" description="glucan 1,4-alpha-glucosidase" evidence="8">
    <location>
        <begin position="20"/>
        <end position="467"/>
    </location>
</feature>
<keyword evidence="7" id="KW-0624">Polysaccharide degradation</keyword>
<evidence type="ECO:0000256" key="4">
    <source>
        <dbReference type="ARBA" id="ARBA00022801"/>
    </source>
</evidence>
<comment type="similarity">
    <text evidence="2">Belongs to the glycosyl hydrolase 15 family.</text>
</comment>
<evidence type="ECO:0000256" key="7">
    <source>
        <dbReference type="ARBA" id="ARBA00023326"/>
    </source>
</evidence>
<name>A0A1X2H486_SYNRA</name>
<keyword evidence="4" id="KW-0378">Hydrolase</keyword>